<dbReference type="InterPro" id="IPR005174">
    <property type="entry name" value="KIB1-4_b-propeller"/>
</dbReference>
<dbReference type="AlphaFoldDB" id="A0A8T2FW04"/>
<dbReference type="InterPro" id="IPR050942">
    <property type="entry name" value="F-box_BR-signaling"/>
</dbReference>
<dbReference type="Pfam" id="PF03478">
    <property type="entry name" value="Beta-prop_KIB1-4"/>
    <property type="match status" value="1"/>
</dbReference>
<evidence type="ECO:0000313" key="2">
    <source>
        <dbReference type="EMBL" id="KAG7640532.1"/>
    </source>
</evidence>
<evidence type="ECO:0000259" key="1">
    <source>
        <dbReference type="Pfam" id="PF03478"/>
    </source>
</evidence>
<dbReference type="PANTHER" id="PTHR44259:SF104">
    <property type="entry name" value="F-BOX ONLY PROTEIN (DUF295)-RELATED"/>
    <property type="match status" value="1"/>
</dbReference>
<dbReference type="PANTHER" id="PTHR44259">
    <property type="entry name" value="OS07G0183000 PROTEIN-RELATED"/>
    <property type="match status" value="1"/>
</dbReference>
<comment type="caution">
    <text evidence="2">The sequence shown here is derived from an EMBL/GenBank/DDBJ whole genome shotgun (WGS) entry which is preliminary data.</text>
</comment>
<proteinExistence type="predicted"/>
<dbReference type="EMBL" id="JAEFBJ010000002">
    <property type="protein sequence ID" value="KAG7640532.1"/>
    <property type="molecule type" value="Genomic_DNA"/>
</dbReference>
<accession>A0A8T2FW04</accession>
<organism evidence="2 3">
    <name type="scientific">Arabidopsis suecica</name>
    <name type="common">Swedish thale-cress</name>
    <name type="synonym">Cardaminopsis suecica</name>
    <dbReference type="NCBI Taxonomy" id="45249"/>
    <lineage>
        <taxon>Eukaryota</taxon>
        <taxon>Viridiplantae</taxon>
        <taxon>Streptophyta</taxon>
        <taxon>Embryophyta</taxon>
        <taxon>Tracheophyta</taxon>
        <taxon>Spermatophyta</taxon>
        <taxon>Magnoliopsida</taxon>
        <taxon>eudicotyledons</taxon>
        <taxon>Gunneridae</taxon>
        <taxon>Pentapetalae</taxon>
        <taxon>rosids</taxon>
        <taxon>malvids</taxon>
        <taxon>Brassicales</taxon>
        <taxon>Brassicaceae</taxon>
        <taxon>Camelineae</taxon>
        <taxon>Arabidopsis</taxon>
    </lineage>
</organism>
<keyword evidence="3" id="KW-1185">Reference proteome</keyword>
<dbReference type="Proteomes" id="UP000694251">
    <property type="component" value="Chromosome 2"/>
</dbReference>
<reference evidence="2 3" key="1">
    <citation type="submission" date="2020-12" db="EMBL/GenBank/DDBJ databases">
        <title>Concerted genomic and epigenomic changes stabilize Arabidopsis allopolyploids.</title>
        <authorList>
            <person name="Chen Z."/>
        </authorList>
    </citation>
    <scope>NUCLEOTIDE SEQUENCE [LARGE SCALE GENOMIC DNA]</scope>
    <source>
        <strain evidence="2">As9502</strain>
        <tissue evidence="2">Leaf</tissue>
    </source>
</reference>
<dbReference type="OrthoDB" id="642536at2759"/>
<gene>
    <name evidence="2" type="ORF">ISN44_As02g003780</name>
</gene>
<evidence type="ECO:0000313" key="3">
    <source>
        <dbReference type="Proteomes" id="UP000694251"/>
    </source>
</evidence>
<name>A0A8T2FW04_ARASU</name>
<feature type="domain" description="KIB1-4 beta-propeller" evidence="1">
    <location>
        <begin position="92"/>
        <end position="359"/>
    </location>
</feature>
<sequence length="397" mass="46670">METCNGLMRKNKRQKVSRNSDWSKLCPDVLRKIYETLRSPVDSHRAKIVCSNWYSVWKTCVKRPLCPLRIIHQGDSPTVGDGNRKLMGFSYNSYCMASSGNWLLMVDRCLKFYIYNLLTKERIDLPSMESKIRGGQVSFKSKSNNYNFGYLVGPSRKDDIVPYDYEAVEWKKSLAVLWVDETTGDYAVAWTFMRQYLFSYIKGDYSWCNLNHNGKSLVLFDMACENNKLYLLTMDHHIKIFNFYGDFLTGEQNLYPFNFVEDPSEYVWKRKIVIRRSGEVLIVLSLKKKVQNEEKLLFYIFKMNLESRKWERVYCIGDEMLIFGRGVTALALEDLDDGIKSNSIYFVDEDVWPDHQEHEHRVSNCGFFDIATSKIEWPKKIYCFINQNQWFVGGVAY</sequence>
<protein>
    <recommendedName>
        <fullName evidence="1">KIB1-4 beta-propeller domain-containing protein</fullName>
    </recommendedName>
</protein>